<feature type="transmembrane region" description="Helical" evidence="1">
    <location>
        <begin position="97"/>
        <end position="117"/>
    </location>
</feature>
<dbReference type="PANTHER" id="PTHR40044">
    <property type="entry name" value="INTEGRAL MEMBRANE PROTEIN-RELATED"/>
    <property type="match status" value="1"/>
</dbReference>
<keyword evidence="1" id="KW-1133">Transmembrane helix</keyword>
<feature type="transmembrane region" description="Helical" evidence="1">
    <location>
        <begin position="73"/>
        <end position="91"/>
    </location>
</feature>
<evidence type="ECO:0000313" key="2">
    <source>
        <dbReference type="EMBL" id="TLQ04156.1"/>
    </source>
</evidence>
<feature type="transmembrane region" description="Helical" evidence="1">
    <location>
        <begin position="12"/>
        <end position="35"/>
    </location>
</feature>
<dbReference type="Proteomes" id="UP000305541">
    <property type="component" value="Unassembled WGS sequence"/>
</dbReference>
<organism evidence="2 3">
    <name type="scientific">Pediococcus stilesii</name>
    <dbReference type="NCBI Taxonomy" id="331679"/>
    <lineage>
        <taxon>Bacteria</taxon>
        <taxon>Bacillati</taxon>
        <taxon>Bacillota</taxon>
        <taxon>Bacilli</taxon>
        <taxon>Lactobacillales</taxon>
        <taxon>Lactobacillaceae</taxon>
        <taxon>Pediococcus</taxon>
    </lineage>
</organism>
<dbReference type="RefSeq" id="WP_138474391.1">
    <property type="nucleotide sequence ID" value="NZ_VBTH01000009.1"/>
</dbReference>
<dbReference type="Pfam" id="PF06177">
    <property type="entry name" value="QueT"/>
    <property type="match status" value="1"/>
</dbReference>
<dbReference type="InterPro" id="IPR010387">
    <property type="entry name" value="QueT"/>
</dbReference>
<feature type="transmembrane region" description="Helical" evidence="1">
    <location>
        <begin position="129"/>
        <end position="152"/>
    </location>
</feature>
<sequence length="160" mass="17877">MKKLNRKIASSAIIAALYVVITLLMAPLSFGVIQLRLSELFNHLAAFNRRYILSVTLGVLIVNIFSPLGPIDMLFGTLGTLIGTTLTYVLAHKITNLFFKFMIATLCQMPGMFLVALEMHIYAKLPIFLTYWILALGEIASMLIGAVIVYLLSKKINFYE</sequence>
<keyword evidence="1" id="KW-0472">Membrane</keyword>
<reference evidence="2 3" key="1">
    <citation type="submission" date="2019-05" db="EMBL/GenBank/DDBJ databases">
        <title>The metagenome of a microbial culture collection derived from dairy environment covers the genomic content of the human microbiome.</title>
        <authorList>
            <person name="Roder T."/>
            <person name="Wuthrich D."/>
            <person name="Sattari Z."/>
            <person name="Von Ah U."/>
            <person name="Bar C."/>
            <person name="Ronchi F."/>
            <person name="Macpherson A.J."/>
            <person name="Ganal-Vonarburg S.C."/>
            <person name="Bruggmann R."/>
            <person name="Vergeres G."/>
        </authorList>
    </citation>
    <scope>NUCLEOTIDE SEQUENCE [LARGE SCALE GENOMIC DNA]</scope>
    <source>
        <strain evidence="2 3">FAM 18815</strain>
    </source>
</reference>
<gene>
    <name evidence="2" type="ORF">FEZ51_06015</name>
</gene>
<accession>A0A5R9BTY4</accession>
<evidence type="ECO:0000256" key="1">
    <source>
        <dbReference type="SAM" id="Phobius"/>
    </source>
</evidence>
<proteinExistence type="predicted"/>
<dbReference type="AlphaFoldDB" id="A0A5R9BTY4"/>
<dbReference type="EMBL" id="VBTH01000009">
    <property type="protein sequence ID" value="TLQ04156.1"/>
    <property type="molecule type" value="Genomic_DNA"/>
</dbReference>
<comment type="caution">
    <text evidence="2">The sequence shown here is derived from an EMBL/GenBank/DDBJ whole genome shotgun (WGS) entry which is preliminary data.</text>
</comment>
<dbReference type="OrthoDB" id="1706970at2"/>
<name>A0A5R9BTY4_9LACO</name>
<evidence type="ECO:0000313" key="3">
    <source>
        <dbReference type="Proteomes" id="UP000305541"/>
    </source>
</evidence>
<dbReference type="PIRSF" id="PIRSF031501">
    <property type="entry name" value="QueT"/>
    <property type="match status" value="1"/>
</dbReference>
<protein>
    <submittedName>
        <fullName evidence="2">QueT transporter family protein</fullName>
    </submittedName>
</protein>
<dbReference type="PANTHER" id="PTHR40044:SF1">
    <property type="entry name" value="INTEGRAL MEMBRANE PROTEIN"/>
    <property type="match status" value="1"/>
</dbReference>
<keyword evidence="1" id="KW-0812">Transmembrane</keyword>